<dbReference type="InterPro" id="IPR052526">
    <property type="entry name" value="HTH-type_Bedaq_tolerance"/>
</dbReference>
<dbReference type="Pfam" id="PF12802">
    <property type="entry name" value="MarR_2"/>
    <property type="match status" value="1"/>
</dbReference>
<protein>
    <submittedName>
        <fullName evidence="2">MarR family transcriptional regulator</fullName>
    </submittedName>
</protein>
<dbReference type="InterPro" id="IPR000835">
    <property type="entry name" value="HTH_MarR-typ"/>
</dbReference>
<proteinExistence type="predicted"/>
<dbReference type="InterPro" id="IPR036388">
    <property type="entry name" value="WH-like_DNA-bd_sf"/>
</dbReference>
<dbReference type="SMART" id="SM00347">
    <property type="entry name" value="HTH_MARR"/>
    <property type="match status" value="1"/>
</dbReference>
<feature type="domain" description="HTH marR-type" evidence="1">
    <location>
        <begin position="9"/>
        <end position="141"/>
    </location>
</feature>
<dbReference type="InterPro" id="IPR036390">
    <property type="entry name" value="WH_DNA-bd_sf"/>
</dbReference>
<dbReference type="EMBL" id="BAAARV010000071">
    <property type="protein sequence ID" value="GAA2371376.1"/>
    <property type="molecule type" value="Genomic_DNA"/>
</dbReference>
<accession>A0ABP5U7K4</accession>
<reference evidence="3" key="1">
    <citation type="journal article" date="2019" name="Int. J. Syst. Evol. Microbiol.">
        <title>The Global Catalogue of Microorganisms (GCM) 10K type strain sequencing project: providing services to taxonomists for standard genome sequencing and annotation.</title>
        <authorList>
            <consortium name="The Broad Institute Genomics Platform"/>
            <consortium name="The Broad Institute Genome Sequencing Center for Infectious Disease"/>
            <person name="Wu L."/>
            <person name="Ma J."/>
        </authorList>
    </citation>
    <scope>NUCLEOTIDE SEQUENCE [LARGE SCALE GENOMIC DNA]</scope>
    <source>
        <strain evidence="3">JCM 3272</strain>
    </source>
</reference>
<comment type="caution">
    <text evidence="2">The sequence shown here is derived from an EMBL/GenBank/DDBJ whole genome shotgun (WGS) entry which is preliminary data.</text>
</comment>
<organism evidence="2 3">
    <name type="scientific">Dactylosporangium salmoneum</name>
    <dbReference type="NCBI Taxonomy" id="53361"/>
    <lineage>
        <taxon>Bacteria</taxon>
        <taxon>Bacillati</taxon>
        <taxon>Actinomycetota</taxon>
        <taxon>Actinomycetes</taxon>
        <taxon>Micromonosporales</taxon>
        <taxon>Micromonosporaceae</taxon>
        <taxon>Dactylosporangium</taxon>
    </lineage>
</organism>
<evidence type="ECO:0000259" key="1">
    <source>
        <dbReference type="PROSITE" id="PS50995"/>
    </source>
</evidence>
<keyword evidence="3" id="KW-1185">Reference proteome</keyword>
<sequence>MGVDGTPGAAAAAQDLVALFRGLKARMRQLPSSGLTPSQSAVLLRLYDDGASSTTVLALAEGVRSQSMTATLNGLEELGLIERAADPEDGRRQIITLSPAGKRRGQEEKAGRSAWLARELDRRFTAEQLAIINEALGLLGALTQ</sequence>
<name>A0ABP5U7K4_9ACTN</name>
<dbReference type="PANTHER" id="PTHR39515">
    <property type="entry name" value="CONSERVED PROTEIN"/>
    <property type="match status" value="1"/>
</dbReference>
<dbReference type="PANTHER" id="PTHR39515:SF2">
    <property type="entry name" value="HTH-TYPE TRANSCRIPTIONAL REGULATOR RV0880"/>
    <property type="match status" value="1"/>
</dbReference>
<dbReference type="Gene3D" id="1.10.10.10">
    <property type="entry name" value="Winged helix-like DNA-binding domain superfamily/Winged helix DNA-binding domain"/>
    <property type="match status" value="1"/>
</dbReference>
<evidence type="ECO:0000313" key="3">
    <source>
        <dbReference type="Proteomes" id="UP001501444"/>
    </source>
</evidence>
<dbReference type="Proteomes" id="UP001501444">
    <property type="component" value="Unassembled WGS sequence"/>
</dbReference>
<gene>
    <name evidence="2" type="ORF">GCM10010170_072760</name>
</gene>
<dbReference type="SUPFAM" id="SSF46785">
    <property type="entry name" value="Winged helix' DNA-binding domain"/>
    <property type="match status" value="1"/>
</dbReference>
<dbReference type="PROSITE" id="PS50995">
    <property type="entry name" value="HTH_MARR_2"/>
    <property type="match status" value="1"/>
</dbReference>
<evidence type="ECO:0000313" key="2">
    <source>
        <dbReference type="EMBL" id="GAA2371376.1"/>
    </source>
</evidence>